<dbReference type="EC" id="4.1.1.23" evidence="7"/>
<dbReference type="Gene3D" id="3.20.20.70">
    <property type="entry name" value="Aldolase class I"/>
    <property type="match status" value="1"/>
</dbReference>
<comment type="catalytic activity">
    <reaction evidence="6 7 10">
        <text>orotidine 5'-phosphate + H(+) = UMP + CO2</text>
        <dbReference type="Rhea" id="RHEA:11596"/>
        <dbReference type="ChEBI" id="CHEBI:15378"/>
        <dbReference type="ChEBI" id="CHEBI:16526"/>
        <dbReference type="ChEBI" id="CHEBI:57538"/>
        <dbReference type="ChEBI" id="CHEBI:57865"/>
        <dbReference type="EC" id="4.1.1.23"/>
    </reaction>
</comment>
<dbReference type="GO" id="GO:0006207">
    <property type="term" value="P:'de novo' pyrimidine nucleobase biosynthetic process"/>
    <property type="evidence" value="ECO:0007669"/>
    <property type="project" value="InterPro"/>
</dbReference>
<gene>
    <name evidence="7" type="primary">pyrF</name>
</gene>
<dbReference type="Gene3D" id="3.40.50.1240">
    <property type="entry name" value="Phosphoglycerate mutase-like"/>
    <property type="match status" value="1"/>
</dbReference>
<feature type="active site" description="Proton donor" evidence="7">
    <location>
        <position position="259"/>
    </location>
</feature>
<comment type="similarity">
    <text evidence="7">Belongs to the OMP decarboxylase family. Type 1 subfamily.</text>
</comment>
<dbReference type="GO" id="GO:0005829">
    <property type="term" value="C:cytosol"/>
    <property type="evidence" value="ECO:0007669"/>
    <property type="project" value="TreeGrafter"/>
</dbReference>
<dbReference type="SUPFAM" id="SSF53254">
    <property type="entry name" value="Phosphoglycerate mutase-like"/>
    <property type="match status" value="1"/>
</dbReference>
<sequence length="431" mass="45929">MFGIYITHPQVKIDANVPVPKWGLSDVGAARTRKAAESGWARQLQRIVSSDETKAIETAEILAEASGVTVEIVPAMHENDRSATGFLPPPQFEEAADWFFAHPEQSFKGWERAVDAQARIVEAVNAVLATHDATAPIAFVGHGGVGTLLKCHLAGRPISRDRDQPGGGGNLYAFGLADRRLSCDWTPIEDWQGGLQMDARERLIVGLDVPTIDEAERLVSTLGDDILFYKIGYQLVFAGGLEFARDLAASGKKIFLDMKLLDIDNTVASGVENIAKMGMSMLTLHAYPKAMKAAVEAAAGSGLCLLGVTVLTSMDADDLADAGYSQDPHSLVLRRAEQARAAGMGGVVCSAAEAAEGREIVGPEMAIVTPGIRPDGSDKGDQKRVMTPFDALKAGATHLVVGRPVVKAPDPRDAARAILSEMVTALWPANR</sequence>
<feature type="active site" description="For OMPdecase activity" evidence="8">
    <location>
        <position position="259"/>
    </location>
</feature>
<feature type="binding site" evidence="7 9">
    <location>
        <position position="208"/>
    </location>
    <ligand>
        <name>substrate</name>
    </ligand>
</feature>
<dbReference type="AlphaFoldDB" id="A0A1C9HYG9"/>
<dbReference type="InterPro" id="IPR029033">
    <property type="entry name" value="His_PPase_superfam"/>
</dbReference>
<keyword evidence="4 7" id="KW-0665">Pyrimidine biosynthesis</keyword>
<dbReference type="NCBIfam" id="TIGR01740">
    <property type="entry name" value="pyrF"/>
    <property type="match status" value="1"/>
</dbReference>
<reference evidence="12" key="1">
    <citation type="journal article" date="2015" name="BMC Genomics">
        <title>Transcriptome profiling of a Rhizobium leguminosarum bv. trifolii rosR mutant reveals the role of the transcriptional regulator RosR in motility, synthesis of cell-surface components, and other cellular processes.</title>
        <authorList>
            <person name="Rachwal K."/>
            <person name="Matczynska E."/>
            <person name="Janczarek M."/>
        </authorList>
    </citation>
    <scope>NUCLEOTIDE SEQUENCE</scope>
    <source>
        <strain evidence="12">Rt24.2</strain>
    </source>
</reference>
<dbReference type="GO" id="GO:0004590">
    <property type="term" value="F:orotidine-5'-phosphate decarboxylase activity"/>
    <property type="evidence" value="ECO:0007669"/>
    <property type="project" value="UniProtKB-UniRule"/>
</dbReference>
<dbReference type="EMBL" id="KX489188">
    <property type="protein sequence ID" value="AOO91552.1"/>
    <property type="molecule type" value="Genomic_DNA"/>
</dbReference>
<name>A0A1C9HYG9_RHILT</name>
<dbReference type="NCBIfam" id="NF001273">
    <property type="entry name" value="PRK00230.1"/>
    <property type="match status" value="1"/>
</dbReference>
<dbReference type="CDD" id="cd04725">
    <property type="entry name" value="OMP_decarboxylase_like"/>
    <property type="match status" value="1"/>
</dbReference>
<feature type="active site" description="For OMPdecase activity" evidence="8">
    <location>
        <position position="257"/>
    </location>
</feature>
<evidence type="ECO:0000256" key="3">
    <source>
        <dbReference type="ARBA" id="ARBA00022793"/>
    </source>
</evidence>
<feature type="binding site" evidence="7">
    <location>
        <begin position="257"/>
        <end position="266"/>
    </location>
    <ligand>
        <name>substrate</name>
    </ligand>
</feature>
<dbReference type="InterPro" id="IPR013078">
    <property type="entry name" value="His_Pase_superF_clade-1"/>
</dbReference>
<accession>A0A1C9HYG9</accession>
<evidence type="ECO:0000256" key="2">
    <source>
        <dbReference type="ARBA" id="ARBA00004861"/>
    </source>
</evidence>
<feature type="binding site" evidence="7 9">
    <location>
        <position position="373"/>
    </location>
    <ligand>
        <name>substrate</name>
    </ligand>
</feature>
<evidence type="ECO:0000256" key="10">
    <source>
        <dbReference type="RuleBase" id="RU000512"/>
    </source>
</evidence>
<feature type="binding site" evidence="7 9">
    <location>
        <position position="382"/>
    </location>
    <ligand>
        <name>substrate</name>
    </ligand>
</feature>
<dbReference type="InterPro" id="IPR011060">
    <property type="entry name" value="RibuloseP-bd_barrel"/>
</dbReference>
<feature type="domain" description="Orotidine 5'-phosphate decarboxylase" evidence="11">
    <location>
        <begin position="202"/>
        <end position="418"/>
    </location>
</feature>
<comment type="subunit">
    <text evidence="7">Homodimer.</text>
</comment>
<comment type="pathway">
    <text evidence="2 7 10">Pyrimidine metabolism; UMP biosynthesis via de novo pathway; UMP from orotate: step 2/2.</text>
</comment>
<feature type="binding site" evidence="7 9">
    <location>
        <position position="403"/>
    </location>
    <ligand>
        <name>substrate</name>
    </ligand>
</feature>
<keyword evidence="3 7" id="KW-0210">Decarboxylase</keyword>
<feature type="binding site" evidence="7 9">
    <location>
        <position position="402"/>
    </location>
    <ligand>
        <name>substrate</name>
    </ligand>
</feature>
<dbReference type="PANTHER" id="PTHR32119">
    <property type="entry name" value="OROTIDINE 5'-PHOSPHATE DECARBOXYLASE"/>
    <property type="match status" value="1"/>
</dbReference>
<evidence type="ECO:0000259" key="11">
    <source>
        <dbReference type="SMART" id="SM00934"/>
    </source>
</evidence>
<organism evidence="12">
    <name type="scientific">Rhizobium leguminosarum bv. trifolii</name>
    <dbReference type="NCBI Taxonomy" id="386"/>
    <lineage>
        <taxon>Bacteria</taxon>
        <taxon>Pseudomonadati</taxon>
        <taxon>Pseudomonadota</taxon>
        <taxon>Alphaproteobacteria</taxon>
        <taxon>Hyphomicrobiales</taxon>
        <taxon>Rhizobiaceae</taxon>
        <taxon>Rhizobium/Agrobacterium group</taxon>
        <taxon>Rhizobium</taxon>
    </lineage>
</organism>
<feature type="active site" description="For OMPdecase activity" evidence="8">
    <location>
        <position position="262"/>
    </location>
</feature>
<dbReference type="InterPro" id="IPR014732">
    <property type="entry name" value="OMPdecase"/>
</dbReference>
<dbReference type="GO" id="GO:0044205">
    <property type="term" value="P:'de novo' UMP biosynthetic process"/>
    <property type="evidence" value="ECO:0007669"/>
    <property type="project" value="UniProtKB-UniRule"/>
</dbReference>
<feature type="binding site" evidence="7 9">
    <location>
        <position position="230"/>
    </location>
    <ligand>
        <name>substrate</name>
    </ligand>
</feature>
<dbReference type="InterPro" id="IPR013785">
    <property type="entry name" value="Aldolase_TIM"/>
</dbReference>
<dbReference type="Pfam" id="PF00300">
    <property type="entry name" value="His_Phos_1"/>
    <property type="match status" value="1"/>
</dbReference>
<dbReference type="PANTHER" id="PTHR32119:SF2">
    <property type="entry name" value="OROTIDINE 5'-PHOSPHATE DECARBOXYLASE"/>
    <property type="match status" value="1"/>
</dbReference>
<evidence type="ECO:0000256" key="9">
    <source>
        <dbReference type="PIRSR" id="PIRSR614732-2"/>
    </source>
</evidence>
<dbReference type="Pfam" id="PF00215">
    <property type="entry name" value="OMPdecase"/>
    <property type="match status" value="1"/>
</dbReference>
<evidence type="ECO:0000256" key="6">
    <source>
        <dbReference type="ARBA" id="ARBA00049157"/>
    </source>
</evidence>
<proteinExistence type="inferred from homology"/>
<dbReference type="HAMAP" id="MF_01200_B">
    <property type="entry name" value="OMPdecase_type1_B"/>
    <property type="match status" value="1"/>
</dbReference>
<evidence type="ECO:0000256" key="1">
    <source>
        <dbReference type="ARBA" id="ARBA00002356"/>
    </source>
</evidence>
<evidence type="ECO:0000256" key="5">
    <source>
        <dbReference type="ARBA" id="ARBA00023239"/>
    </source>
</evidence>
<feature type="binding site" evidence="7 9">
    <location>
        <position position="312"/>
    </location>
    <ligand>
        <name>substrate</name>
    </ligand>
</feature>
<dbReference type="SUPFAM" id="SSF51366">
    <property type="entry name" value="Ribulose-phoshate binding barrel"/>
    <property type="match status" value="1"/>
</dbReference>
<reference evidence="12" key="2">
    <citation type="journal article" date="2016" name="Front. Microbiol.">
        <title>The Regulatory Protein RosR Affects Rhizobium leguminosarum bv. trifolii Protein Profiles, Cell Surface Properties, and Symbiosis with Clover.</title>
        <authorList>
            <person name="Rachwal K."/>
            <person name="Boguszewska A."/>
            <person name="Kopcinska J."/>
            <person name="Karas M."/>
            <person name="Tchorzewski M."/>
            <person name="Janczarek M."/>
        </authorList>
    </citation>
    <scope>NUCLEOTIDE SEQUENCE</scope>
    <source>
        <strain evidence="12">Rt24.2</strain>
    </source>
</reference>
<dbReference type="CDD" id="cd07040">
    <property type="entry name" value="HP"/>
    <property type="match status" value="1"/>
</dbReference>
<dbReference type="PROSITE" id="PS00156">
    <property type="entry name" value="OMPDECASE"/>
    <property type="match status" value="1"/>
</dbReference>
<protein>
    <recommendedName>
        <fullName evidence="7">Orotidine 5'-phosphate decarboxylase</fullName>
        <ecNumber evidence="7">4.1.1.23</ecNumber>
    </recommendedName>
    <alternativeName>
        <fullName evidence="7">OMP decarboxylase</fullName>
        <shortName evidence="7">OMPDCase</shortName>
        <shortName evidence="7">OMPdecase</shortName>
    </alternativeName>
</protein>
<comment type="function">
    <text evidence="1 7">Catalyzes the decarboxylation of orotidine 5'-monophosphate (OMP) to uridine 5'-monophosphate (UMP).</text>
</comment>
<evidence type="ECO:0000256" key="4">
    <source>
        <dbReference type="ARBA" id="ARBA00022975"/>
    </source>
</evidence>
<evidence type="ECO:0000313" key="12">
    <source>
        <dbReference type="EMBL" id="AOO91552.1"/>
    </source>
</evidence>
<dbReference type="InterPro" id="IPR018089">
    <property type="entry name" value="OMPdecase_AS"/>
</dbReference>
<keyword evidence="5 7" id="KW-0456">Lyase</keyword>
<dbReference type="SMART" id="SM00934">
    <property type="entry name" value="OMPdecase"/>
    <property type="match status" value="1"/>
</dbReference>
<evidence type="ECO:0000256" key="7">
    <source>
        <dbReference type="HAMAP-Rule" id="MF_01200"/>
    </source>
</evidence>
<dbReference type="InterPro" id="IPR047596">
    <property type="entry name" value="OMPdecase_bac"/>
</dbReference>
<dbReference type="InterPro" id="IPR001754">
    <property type="entry name" value="OMPdeCOase_dom"/>
</dbReference>
<dbReference type="UniPathway" id="UPA00070">
    <property type="reaction ID" value="UER00120"/>
</dbReference>
<evidence type="ECO:0000256" key="8">
    <source>
        <dbReference type="PIRSR" id="PIRSR614732-1"/>
    </source>
</evidence>